<dbReference type="AlphaFoldDB" id="A0ABC9F5J5"/>
<evidence type="ECO:0000256" key="1">
    <source>
        <dbReference type="SAM" id="MobiDB-lite"/>
    </source>
</evidence>
<gene>
    <name evidence="2" type="ORF">URODEC1_LOCUS101708</name>
</gene>
<name>A0ABC9F5J5_9POAL</name>
<feature type="region of interest" description="Disordered" evidence="1">
    <location>
        <begin position="1"/>
        <end position="24"/>
    </location>
</feature>
<proteinExistence type="predicted"/>
<dbReference type="InterPro" id="IPR036047">
    <property type="entry name" value="F-box-like_dom_sf"/>
</dbReference>
<evidence type="ECO:0000313" key="3">
    <source>
        <dbReference type="Proteomes" id="UP001497457"/>
    </source>
</evidence>
<keyword evidence="3" id="KW-1185">Reference proteome</keyword>
<reference evidence="2" key="1">
    <citation type="submission" date="2024-10" db="EMBL/GenBank/DDBJ databases">
        <authorList>
            <person name="Ryan C."/>
        </authorList>
    </citation>
    <scope>NUCLEOTIDE SEQUENCE [LARGE SCALE GENOMIC DNA]</scope>
</reference>
<accession>A0ABC9F5J5</accession>
<dbReference type="EMBL" id="OZ075115">
    <property type="protein sequence ID" value="CAL5068643.1"/>
    <property type="molecule type" value="Genomic_DNA"/>
</dbReference>
<dbReference type="SUPFAM" id="SSF81383">
    <property type="entry name" value="F-box domain"/>
    <property type="match status" value="1"/>
</dbReference>
<sequence length="434" mass="48728">MKPSPKLVPKRKRKGRAAAQPPTTIESLGDDVLSEILVRLPSPPLLGRAALACPRWLSLTTSGDFVRRFRALHPSPPLLGCFLYFGQGDLPAFHCTSSRFTSGDRNLAAVVRGGDFLLTGFGSHWYFKDCRDGLLLAASDSRSDELAVFDPMSRRRICLPPPYYSVDEHSDYDSDSDSVPDHCYDEYDPRYSVKCLLPSYGGSIDSASFRAVSLEFCTHERVRAHEYNSSTGKWRSHPWAPRSIEVPPPDECFDCLFDPTMHAVGRVYWKWKKGNRNVLLALDTESMQFSYVALPPLPSPSHKLKSYVLGETEDGACCLVCVVSPPRSHCTLQLWLRNEEVGSWELQRLDEESCACLCGYSKDDLYNVAAVTAGIVLLHADNRYRAYRIIKRKPTSRATVLEDEAAFYGSLGCAYPYLMEWPLPSLSLYSKLKN</sequence>
<evidence type="ECO:0000313" key="2">
    <source>
        <dbReference type="EMBL" id="CAL5068643.1"/>
    </source>
</evidence>
<dbReference type="PANTHER" id="PTHR33207">
    <property type="entry name" value="F-BOX DOMAIN CONTAINING PROTEIN-RELATED"/>
    <property type="match status" value="1"/>
</dbReference>
<protein>
    <recommendedName>
        <fullName evidence="4">F-box domain-containing protein</fullName>
    </recommendedName>
</protein>
<dbReference type="Proteomes" id="UP001497457">
    <property type="component" value="Chromosome 5rd"/>
</dbReference>
<evidence type="ECO:0008006" key="4">
    <source>
        <dbReference type="Google" id="ProtNLM"/>
    </source>
</evidence>
<organism evidence="2 3">
    <name type="scientific">Urochloa decumbens</name>
    <dbReference type="NCBI Taxonomy" id="240449"/>
    <lineage>
        <taxon>Eukaryota</taxon>
        <taxon>Viridiplantae</taxon>
        <taxon>Streptophyta</taxon>
        <taxon>Embryophyta</taxon>
        <taxon>Tracheophyta</taxon>
        <taxon>Spermatophyta</taxon>
        <taxon>Magnoliopsida</taxon>
        <taxon>Liliopsida</taxon>
        <taxon>Poales</taxon>
        <taxon>Poaceae</taxon>
        <taxon>PACMAD clade</taxon>
        <taxon>Panicoideae</taxon>
        <taxon>Panicodae</taxon>
        <taxon>Paniceae</taxon>
        <taxon>Melinidinae</taxon>
        <taxon>Urochloa</taxon>
    </lineage>
</organism>